<evidence type="ECO:0000256" key="4">
    <source>
        <dbReference type="ARBA" id="ARBA00023125"/>
    </source>
</evidence>
<feature type="compositionally biased region" description="Polar residues" evidence="7">
    <location>
        <begin position="1"/>
        <end position="11"/>
    </location>
</feature>
<dbReference type="CDD" id="cd00167">
    <property type="entry name" value="SANT"/>
    <property type="match status" value="1"/>
</dbReference>
<gene>
    <name evidence="10" type="ORF">PIB30_057774</name>
</gene>
<keyword evidence="11" id="KW-1185">Reference proteome</keyword>
<keyword evidence="6" id="KW-0539">Nucleus</keyword>
<feature type="domain" description="HTH myb-type" evidence="9">
    <location>
        <begin position="12"/>
        <end position="68"/>
    </location>
</feature>
<dbReference type="PANTHER" id="PTHR47995">
    <property type="entry name" value="TRANSCRIPTION FACTOR MYB33-RELATED"/>
    <property type="match status" value="1"/>
</dbReference>
<feature type="domain" description="Myb-like" evidence="8">
    <location>
        <begin position="12"/>
        <end position="64"/>
    </location>
</feature>
<protein>
    <submittedName>
        <fullName evidence="10">Uncharacterized protein</fullName>
    </submittedName>
</protein>
<comment type="subcellular location">
    <subcellularLocation>
        <location evidence="1">Nucleus</location>
    </subcellularLocation>
</comment>
<comment type="caution">
    <text evidence="10">The sequence shown here is derived from an EMBL/GenBank/DDBJ whole genome shotgun (WGS) entry which is preliminary data.</text>
</comment>
<dbReference type="PROSITE" id="PS50090">
    <property type="entry name" value="MYB_LIKE"/>
    <property type="match status" value="1"/>
</dbReference>
<feature type="region of interest" description="Disordered" evidence="7">
    <location>
        <begin position="1"/>
        <end position="20"/>
    </location>
</feature>
<sequence length="213" mass="24560">MVNVMSSSPSEGENFKKGPWTSEEDEILADYVKKHGAKNWEAVQTNSGLKRSGKSCRLRWTNHLNPSLKKGVLTPQEIHKIIQLHRSYGNKRRVRAYDEHRNARNANSISKSSLGIPVHPHSIIHSNGSTRTRMILQPQQQQYHPQYHGGVYKKLCEEIIIKQVIIVMVLHNNLAYQCTLGTSTVLPHSSNIHIKVELSMYHRRGHHWRDHHH</sequence>
<dbReference type="SUPFAM" id="SSF46689">
    <property type="entry name" value="Homeodomain-like"/>
    <property type="match status" value="1"/>
</dbReference>
<dbReference type="InterPro" id="IPR009057">
    <property type="entry name" value="Homeodomain-like_sf"/>
</dbReference>
<reference evidence="10 11" key="1">
    <citation type="journal article" date="2023" name="Plants (Basel)">
        <title>Bridging the Gap: Combining Genomics and Transcriptomics Approaches to Understand Stylosanthes scabra, an Orphan Legume from the Brazilian Caatinga.</title>
        <authorList>
            <person name="Ferreira-Neto J.R.C."/>
            <person name="da Silva M.D."/>
            <person name="Binneck E."/>
            <person name="de Melo N.F."/>
            <person name="da Silva R.H."/>
            <person name="de Melo A.L.T.M."/>
            <person name="Pandolfi V."/>
            <person name="Bustamante F.O."/>
            <person name="Brasileiro-Vidal A.C."/>
            <person name="Benko-Iseppon A.M."/>
        </authorList>
    </citation>
    <scope>NUCLEOTIDE SEQUENCE [LARGE SCALE GENOMIC DNA]</scope>
    <source>
        <tissue evidence="10">Leaves</tissue>
    </source>
</reference>
<dbReference type="EMBL" id="JASCZI010030685">
    <property type="protein sequence ID" value="MED6124308.1"/>
    <property type="molecule type" value="Genomic_DNA"/>
</dbReference>
<evidence type="ECO:0000256" key="2">
    <source>
        <dbReference type="ARBA" id="ARBA00022737"/>
    </source>
</evidence>
<dbReference type="SMART" id="SM00717">
    <property type="entry name" value="SANT"/>
    <property type="match status" value="1"/>
</dbReference>
<evidence type="ECO:0000256" key="3">
    <source>
        <dbReference type="ARBA" id="ARBA00023015"/>
    </source>
</evidence>
<evidence type="ECO:0000256" key="1">
    <source>
        <dbReference type="ARBA" id="ARBA00004123"/>
    </source>
</evidence>
<organism evidence="10 11">
    <name type="scientific">Stylosanthes scabra</name>
    <dbReference type="NCBI Taxonomy" id="79078"/>
    <lineage>
        <taxon>Eukaryota</taxon>
        <taxon>Viridiplantae</taxon>
        <taxon>Streptophyta</taxon>
        <taxon>Embryophyta</taxon>
        <taxon>Tracheophyta</taxon>
        <taxon>Spermatophyta</taxon>
        <taxon>Magnoliopsida</taxon>
        <taxon>eudicotyledons</taxon>
        <taxon>Gunneridae</taxon>
        <taxon>Pentapetalae</taxon>
        <taxon>rosids</taxon>
        <taxon>fabids</taxon>
        <taxon>Fabales</taxon>
        <taxon>Fabaceae</taxon>
        <taxon>Papilionoideae</taxon>
        <taxon>50 kb inversion clade</taxon>
        <taxon>dalbergioids sensu lato</taxon>
        <taxon>Dalbergieae</taxon>
        <taxon>Pterocarpus clade</taxon>
        <taxon>Stylosanthes</taxon>
    </lineage>
</organism>
<keyword evidence="5" id="KW-0804">Transcription</keyword>
<keyword evidence="3" id="KW-0805">Transcription regulation</keyword>
<dbReference type="PROSITE" id="PS51294">
    <property type="entry name" value="HTH_MYB"/>
    <property type="match status" value="1"/>
</dbReference>
<dbReference type="Proteomes" id="UP001341840">
    <property type="component" value="Unassembled WGS sequence"/>
</dbReference>
<dbReference type="PANTHER" id="PTHR47995:SF18">
    <property type="entry name" value="TRANSCRIPTION FACTOR MYB65"/>
    <property type="match status" value="1"/>
</dbReference>
<evidence type="ECO:0000259" key="8">
    <source>
        <dbReference type="PROSITE" id="PS50090"/>
    </source>
</evidence>
<dbReference type="InterPro" id="IPR017930">
    <property type="entry name" value="Myb_dom"/>
</dbReference>
<dbReference type="InterPro" id="IPR001005">
    <property type="entry name" value="SANT/Myb"/>
</dbReference>
<evidence type="ECO:0000313" key="10">
    <source>
        <dbReference type="EMBL" id="MED6124308.1"/>
    </source>
</evidence>
<accession>A0ABU6RKL3</accession>
<evidence type="ECO:0000313" key="11">
    <source>
        <dbReference type="Proteomes" id="UP001341840"/>
    </source>
</evidence>
<proteinExistence type="predicted"/>
<evidence type="ECO:0000256" key="7">
    <source>
        <dbReference type="SAM" id="MobiDB-lite"/>
    </source>
</evidence>
<dbReference type="Gene3D" id="1.10.10.60">
    <property type="entry name" value="Homeodomain-like"/>
    <property type="match status" value="1"/>
</dbReference>
<evidence type="ECO:0000256" key="6">
    <source>
        <dbReference type="ARBA" id="ARBA00023242"/>
    </source>
</evidence>
<evidence type="ECO:0000259" key="9">
    <source>
        <dbReference type="PROSITE" id="PS51294"/>
    </source>
</evidence>
<evidence type="ECO:0000256" key="5">
    <source>
        <dbReference type="ARBA" id="ARBA00023163"/>
    </source>
</evidence>
<keyword evidence="4" id="KW-0238">DNA-binding</keyword>
<keyword evidence="2" id="KW-0677">Repeat</keyword>
<name>A0ABU6RKL3_9FABA</name>
<dbReference type="Pfam" id="PF00249">
    <property type="entry name" value="Myb_DNA-binding"/>
    <property type="match status" value="1"/>
</dbReference>